<keyword evidence="2" id="KW-0808">Transferase</keyword>
<dbReference type="Proteomes" id="UP000632289">
    <property type="component" value="Unassembled WGS sequence"/>
</dbReference>
<feature type="region of interest" description="Disordered" evidence="1">
    <location>
        <begin position="22"/>
        <end position="41"/>
    </location>
</feature>
<evidence type="ECO:0000313" key="3">
    <source>
        <dbReference type="Proteomes" id="UP000632289"/>
    </source>
</evidence>
<evidence type="ECO:0000313" key="2">
    <source>
        <dbReference type="EMBL" id="MBD3931389.1"/>
    </source>
</evidence>
<reference evidence="2" key="1">
    <citation type="submission" date="2020-09" db="EMBL/GenBank/DDBJ databases">
        <title>Secondary metabolite and genome analysis of marine Streptomyces chumphonensis KK1-2T.</title>
        <authorList>
            <person name="Phongsopitanun W."/>
            <person name="Kanchanasin P."/>
            <person name="Pittayakhajonwut P."/>
            <person name="Suwanborirux K."/>
            <person name="Tanasupawat S."/>
        </authorList>
    </citation>
    <scope>NUCLEOTIDE SEQUENCE</scope>
    <source>
        <strain evidence="2">KK1-2</strain>
    </source>
</reference>
<proteinExistence type="predicted"/>
<gene>
    <name evidence="2" type="ORF">IF129_07405</name>
</gene>
<keyword evidence="3" id="KW-1185">Reference proteome</keyword>
<organism evidence="2 3">
    <name type="scientific">Streptomyces chumphonensis</name>
    <dbReference type="NCBI Taxonomy" id="1214925"/>
    <lineage>
        <taxon>Bacteria</taxon>
        <taxon>Bacillati</taxon>
        <taxon>Actinomycetota</taxon>
        <taxon>Actinomycetes</taxon>
        <taxon>Kitasatosporales</taxon>
        <taxon>Streptomycetaceae</taxon>
        <taxon>Streptomyces</taxon>
    </lineage>
</organism>
<accession>A0A927EWI2</accession>
<feature type="compositionally biased region" description="Gly residues" evidence="1">
    <location>
        <begin position="27"/>
        <end position="41"/>
    </location>
</feature>
<dbReference type="GO" id="GO:0016779">
    <property type="term" value="F:nucleotidyltransferase activity"/>
    <property type="evidence" value="ECO:0007669"/>
    <property type="project" value="UniProtKB-KW"/>
</dbReference>
<comment type="caution">
    <text evidence="2">The sequence shown here is derived from an EMBL/GenBank/DDBJ whole genome shotgun (WGS) entry which is preliminary data.</text>
</comment>
<protein>
    <submittedName>
        <fullName evidence="2">Sulfate adenylyltransferase</fullName>
    </submittedName>
</protein>
<keyword evidence="2" id="KW-0548">Nucleotidyltransferase</keyword>
<dbReference type="RefSeq" id="WP_191208669.1">
    <property type="nucleotide sequence ID" value="NZ_BAABKL010000016.1"/>
</dbReference>
<sequence>MNGVPVGPAGRAAYATFDRRGVRVGSGPLGSGQGGMGRCRR</sequence>
<evidence type="ECO:0000256" key="1">
    <source>
        <dbReference type="SAM" id="MobiDB-lite"/>
    </source>
</evidence>
<dbReference type="AlphaFoldDB" id="A0A927EWI2"/>
<name>A0A927EWI2_9ACTN</name>
<dbReference type="EMBL" id="JACXYU010000002">
    <property type="protein sequence ID" value="MBD3931389.1"/>
    <property type="molecule type" value="Genomic_DNA"/>
</dbReference>